<feature type="domain" description="SOCS box" evidence="1">
    <location>
        <begin position="290"/>
        <end position="348"/>
    </location>
</feature>
<dbReference type="InterPro" id="IPR001496">
    <property type="entry name" value="SOCS_box"/>
</dbReference>
<sequence length="373" mass="43645">MRTATQTQPAVSFERTVREEIISYVENDRFDMIVGHLVDPTQQPEKNYSLGHWITELTSFSATGFENLLHISAKLHATKCISLLVSHPYCWNPDRPNGQGRSAVYYTASKSYLTPLYELALHSNTAPYIERWESKIVTLLIWPSLLWKADLRKCWKTLFHTQYFDVPDAYHWYGGTQKPKENPFPPALLFELIMATPFACNVNIWSSDRIQSTNASFWPITLRRLELPPEHEYMCDNYPHCLDGILEHHMRSHGYLRDPQVLWAALRNVWMHHSFSSPTRTKHSCLVCQRPPRLKAMCRAVIRRLLVQNYDKSKPQNAARSIPNYLRLVKTLTLPPQLHDYLNYRDLWPTKIHDPYSEHRKNSDKVVYFYGTG</sequence>
<evidence type="ECO:0000313" key="3">
    <source>
        <dbReference type="Proteomes" id="UP001497525"/>
    </source>
</evidence>
<dbReference type="Proteomes" id="UP001497525">
    <property type="component" value="Unassembled WGS sequence"/>
</dbReference>
<dbReference type="EMBL" id="CAXLJL010000025">
    <property type="protein sequence ID" value="CAL5129764.1"/>
    <property type="molecule type" value="Genomic_DNA"/>
</dbReference>
<evidence type="ECO:0000313" key="2">
    <source>
        <dbReference type="EMBL" id="CAL5129764.1"/>
    </source>
</evidence>
<gene>
    <name evidence="2" type="ORF">CDAUBV1_LOCUS839</name>
</gene>
<reference evidence="2" key="1">
    <citation type="submission" date="2024-06" db="EMBL/GenBank/DDBJ databases">
        <authorList>
            <person name="Liu X."/>
            <person name="Lenzi L."/>
            <person name="Haldenby T S."/>
            <person name="Uol C."/>
        </authorList>
    </citation>
    <scope>NUCLEOTIDE SEQUENCE</scope>
</reference>
<comment type="caution">
    <text evidence="2">The sequence shown here is derived from an EMBL/GenBank/DDBJ whole genome shotgun (WGS) entry which is preliminary data.</text>
</comment>
<protein>
    <recommendedName>
        <fullName evidence="1">SOCS box domain-containing protein</fullName>
    </recommendedName>
</protein>
<proteinExistence type="predicted"/>
<accession>A0AAV2T1A2</accession>
<name>A0AAV2T1A2_CALDB</name>
<evidence type="ECO:0000259" key="1">
    <source>
        <dbReference type="PROSITE" id="PS50225"/>
    </source>
</evidence>
<organism evidence="2 3">
    <name type="scientific">Calicophoron daubneyi</name>
    <name type="common">Rumen fluke</name>
    <name type="synonym">Paramphistomum daubneyi</name>
    <dbReference type="NCBI Taxonomy" id="300641"/>
    <lineage>
        <taxon>Eukaryota</taxon>
        <taxon>Metazoa</taxon>
        <taxon>Spiralia</taxon>
        <taxon>Lophotrochozoa</taxon>
        <taxon>Platyhelminthes</taxon>
        <taxon>Trematoda</taxon>
        <taxon>Digenea</taxon>
        <taxon>Plagiorchiida</taxon>
        <taxon>Pronocephalata</taxon>
        <taxon>Paramphistomoidea</taxon>
        <taxon>Paramphistomidae</taxon>
        <taxon>Calicophoron</taxon>
    </lineage>
</organism>
<dbReference type="PROSITE" id="PS50225">
    <property type="entry name" value="SOCS"/>
    <property type="match status" value="1"/>
</dbReference>
<dbReference type="AlphaFoldDB" id="A0AAV2T1A2"/>